<dbReference type="Proteomes" id="UP000663854">
    <property type="component" value="Unassembled WGS sequence"/>
</dbReference>
<protein>
    <submittedName>
        <fullName evidence="3">Uncharacterized protein</fullName>
    </submittedName>
</protein>
<organism evidence="3 4">
    <name type="scientific">Rotaria sordida</name>
    <dbReference type="NCBI Taxonomy" id="392033"/>
    <lineage>
        <taxon>Eukaryota</taxon>
        <taxon>Metazoa</taxon>
        <taxon>Spiralia</taxon>
        <taxon>Gnathifera</taxon>
        <taxon>Rotifera</taxon>
        <taxon>Eurotatoria</taxon>
        <taxon>Bdelloidea</taxon>
        <taxon>Philodinida</taxon>
        <taxon>Philodinidae</taxon>
        <taxon>Rotaria</taxon>
    </lineage>
</organism>
<dbReference type="AlphaFoldDB" id="A0A816EN19"/>
<reference evidence="3" key="1">
    <citation type="submission" date="2021-02" db="EMBL/GenBank/DDBJ databases">
        <authorList>
            <person name="Nowell W R."/>
        </authorList>
    </citation>
    <scope>NUCLEOTIDE SEQUENCE</scope>
</reference>
<evidence type="ECO:0000313" key="4">
    <source>
        <dbReference type="Proteomes" id="UP000663870"/>
    </source>
</evidence>
<keyword evidence="4" id="KW-1185">Reference proteome</keyword>
<evidence type="ECO:0000313" key="3">
    <source>
        <dbReference type="EMBL" id="CAF1651492.1"/>
    </source>
</evidence>
<evidence type="ECO:0000313" key="2">
    <source>
        <dbReference type="EMBL" id="CAF1490520.1"/>
    </source>
</evidence>
<comment type="caution">
    <text evidence="3">The sequence shown here is derived from an EMBL/GenBank/DDBJ whole genome shotgun (WGS) entry which is preliminary data.</text>
</comment>
<name>A0A816EN19_9BILA</name>
<sequence>TNPSDSEFTSDYTWSCHYQYNNIDIEINAQRKKNKMFLTLQQKPNTTLRKQTTIDMDEHIQIVGDKLKFNKQEKLDLSLNMLINGFKDVITNTSSGGNDNQLSSQQQQSLPPMMHDPPPPDHHPHMARSRPSAQWLLSYADRLSPCNLQHANSLYVTLNLFLFTYGSAIFRERSDIDIFKMLDDFNHYFVENRNQ</sequence>
<gene>
    <name evidence="3" type="ORF">JXQ802_LOCUS54647</name>
    <name evidence="2" type="ORF">PYM288_LOCUS38166</name>
</gene>
<feature type="region of interest" description="Disordered" evidence="1">
    <location>
        <begin position="94"/>
        <end position="130"/>
    </location>
</feature>
<dbReference type="Proteomes" id="UP000663870">
    <property type="component" value="Unassembled WGS sequence"/>
</dbReference>
<dbReference type="EMBL" id="CAJNOL010010732">
    <property type="protein sequence ID" value="CAF1651492.1"/>
    <property type="molecule type" value="Genomic_DNA"/>
</dbReference>
<accession>A0A816EN19</accession>
<feature type="compositionally biased region" description="Low complexity" evidence="1">
    <location>
        <begin position="94"/>
        <end position="113"/>
    </location>
</feature>
<feature type="non-terminal residue" evidence="3">
    <location>
        <position position="1"/>
    </location>
</feature>
<dbReference type="EMBL" id="CAJNOH010008990">
    <property type="protein sequence ID" value="CAF1490520.1"/>
    <property type="molecule type" value="Genomic_DNA"/>
</dbReference>
<proteinExistence type="predicted"/>
<evidence type="ECO:0000256" key="1">
    <source>
        <dbReference type="SAM" id="MobiDB-lite"/>
    </source>
</evidence>